<dbReference type="InterPro" id="IPR000620">
    <property type="entry name" value="EamA_dom"/>
</dbReference>
<evidence type="ECO:0000259" key="2">
    <source>
        <dbReference type="Pfam" id="PF00892"/>
    </source>
</evidence>
<evidence type="ECO:0000313" key="3">
    <source>
        <dbReference type="EMBL" id="OGN05768.1"/>
    </source>
</evidence>
<dbReference type="AlphaFoldDB" id="A0A1F8EZ55"/>
<sequence length="292" mass="32336">MLWLYLALLAYFINAAVFIIDKYLLAGHMPKYHAYAFGVAVLSLSAFFLIPFGVYLPSPGNLLVMIGSGAIFFIGLLLLYKSIKESDVSVVATQVGTMGAVFTYVFSALILKDTLSPINFLSFLFLVSGIFLLGRIEKRILFWAIFAGVSFGMYYVLLKLSFNMVGFVNGLFWTRVGFVGGAFASLIFPHVRKEIKFTYDYSPVKSKALFVFNKFLAGVGFLVLYFAINLGNVSLVNGLLGIQFFLTFILALFLGGKISGIREKTDRLTITHKLSGILAVLMGFLILFVQNV</sequence>
<keyword evidence="1" id="KW-1133">Transmembrane helix</keyword>
<protein>
    <recommendedName>
        <fullName evidence="2">EamA domain-containing protein</fullName>
    </recommendedName>
</protein>
<accession>A0A1F8EZ55</accession>
<dbReference type="Pfam" id="PF00892">
    <property type="entry name" value="EamA"/>
    <property type="match status" value="1"/>
</dbReference>
<feature type="transmembrane region" description="Helical" evidence="1">
    <location>
        <begin position="32"/>
        <end position="56"/>
    </location>
</feature>
<feature type="transmembrane region" description="Helical" evidence="1">
    <location>
        <begin position="92"/>
        <end position="111"/>
    </location>
</feature>
<feature type="transmembrane region" description="Helical" evidence="1">
    <location>
        <begin position="170"/>
        <end position="188"/>
    </location>
</feature>
<feature type="transmembrane region" description="Helical" evidence="1">
    <location>
        <begin position="6"/>
        <end position="25"/>
    </location>
</feature>
<feature type="transmembrane region" description="Helical" evidence="1">
    <location>
        <begin position="62"/>
        <end position="80"/>
    </location>
</feature>
<dbReference type="InterPro" id="IPR037185">
    <property type="entry name" value="EmrE-like"/>
</dbReference>
<proteinExistence type="predicted"/>
<feature type="transmembrane region" description="Helical" evidence="1">
    <location>
        <begin position="209"/>
        <end position="228"/>
    </location>
</feature>
<name>A0A1F8EZ55_9BACT</name>
<feature type="transmembrane region" description="Helical" evidence="1">
    <location>
        <begin position="274"/>
        <end position="290"/>
    </location>
</feature>
<comment type="caution">
    <text evidence="3">The sequence shown here is derived from an EMBL/GenBank/DDBJ whole genome shotgun (WGS) entry which is preliminary data.</text>
</comment>
<dbReference type="Proteomes" id="UP000178023">
    <property type="component" value="Unassembled WGS sequence"/>
</dbReference>
<evidence type="ECO:0000313" key="4">
    <source>
        <dbReference type="Proteomes" id="UP000178023"/>
    </source>
</evidence>
<dbReference type="EMBL" id="MGJL01000048">
    <property type="protein sequence ID" value="OGN05768.1"/>
    <property type="molecule type" value="Genomic_DNA"/>
</dbReference>
<dbReference type="SUPFAM" id="SSF103481">
    <property type="entry name" value="Multidrug resistance efflux transporter EmrE"/>
    <property type="match status" value="1"/>
</dbReference>
<dbReference type="GO" id="GO:0016020">
    <property type="term" value="C:membrane"/>
    <property type="evidence" value="ECO:0007669"/>
    <property type="project" value="InterPro"/>
</dbReference>
<feature type="transmembrane region" description="Helical" evidence="1">
    <location>
        <begin position="234"/>
        <end position="254"/>
    </location>
</feature>
<feature type="transmembrane region" description="Helical" evidence="1">
    <location>
        <begin position="117"/>
        <end position="133"/>
    </location>
</feature>
<organism evidence="3 4">
    <name type="scientific">Candidatus Yanofskybacteria bacterium RIFCSPHIGHO2_01_FULL_45_42</name>
    <dbReference type="NCBI Taxonomy" id="1802671"/>
    <lineage>
        <taxon>Bacteria</taxon>
        <taxon>Candidatus Yanofskyibacteriota</taxon>
    </lineage>
</organism>
<gene>
    <name evidence="3" type="ORF">A2750_04260</name>
</gene>
<evidence type="ECO:0000256" key="1">
    <source>
        <dbReference type="SAM" id="Phobius"/>
    </source>
</evidence>
<keyword evidence="1" id="KW-0472">Membrane</keyword>
<feature type="domain" description="EamA" evidence="2">
    <location>
        <begin position="2"/>
        <end position="133"/>
    </location>
</feature>
<keyword evidence="1" id="KW-0812">Transmembrane</keyword>
<reference evidence="3 4" key="1">
    <citation type="journal article" date="2016" name="Nat. Commun.">
        <title>Thousands of microbial genomes shed light on interconnected biogeochemical processes in an aquifer system.</title>
        <authorList>
            <person name="Anantharaman K."/>
            <person name="Brown C.T."/>
            <person name="Hug L.A."/>
            <person name="Sharon I."/>
            <person name="Castelle C.J."/>
            <person name="Probst A.J."/>
            <person name="Thomas B.C."/>
            <person name="Singh A."/>
            <person name="Wilkins M.J."/>
            <person name="Karaoz U."/>
            <person name="Brodie E.L."/>
            <person name="Williams K.H."/>
            <person name="Hubbard S.S."/>
            <person name="Banfield J.F."/>
        </authorList>
    </citation>
    <scope>NUCLEOTIDE SEQUENCE [LARGE SCALE GENOMIC DNA]</scope>
</reference>
<feature type="transmembrane region" description="Helical" evidence="1">
    <location>
        <begin position="140"/>
        <end position="158"/>
    </location>
</feature>